<gene>
    <name evidence="8" type="ORF">AABB24_014430</name>
</gene>
<feature type="domain" description="GRF-type" evidence="7">
    <location>
        <begin position="96"/>
        <end position="142"/>
    </location>
</feature>
<keyword evidence="6" id="KW-1133">Transmembrane helix</keyword>
<dbReference type="Proteomes" id="UP001627284">
    <property type="component" value="Unassembled WGS sequence"/>
</dbReference>
<feature type="compositionally biased region" description="Basic residues" evidence="5">
    <location>
        <begin position="166"/>
        <end position="175"/>
    </location>
</feature>
<name>A0ABD2TZK0_9SOLN</name>
<feature type="region of interest" description="Disordered" evidence="5">
    <location>
        <begin position="147"/>
        <end position="181"/>
    </location>
</feature>
<keyword evidence="6" id="KW-0812">Transmembrane</keyword>
<accession>A0ABD2TZK0</accession>
<evidence type="ECO:0000256" key="5">
    <source>
        <dbReference type="SAM" id="MobiDB-lite"/>
    </source>
</evidence>
<evidence type="ECO:0000256" key="3">
    <source>
        <dbReference type="ARBA" id="ARBA00022833"/>
    </source>
</evidence>
<evidence type="ECO:0000313" key="8">
    <source>
        <dbReference type="EMBL" id="KAL3361546.1"/>
    </source>
</evidence>
<keyword evidence="1" id="KW-0479">Metal-binding</keyword>
<keyword evidence="9" id="KW-1185">Reference proteome</keyword>
<dbReference type="PROSITE" id="PS51999">
    <property type="entry name" value="ZF_GRF"/>
    <property type="match status" value="1"/>
</dbReference>
<evidence type="ECO:0000256" key="2">
    <source>
        <dbReference type="ARBA" id="ARBA00022771"/>
    </source>
</evidence>
<evidence type="ECO:0000259" key="7">
    <source>
        <dbReference type="PROSITE" id="PS51999"/>
    </source>
</evidence>
<feature type="region of interest" description="Disordered" evidence="5">
    <location>
        <begin position="92"/>
        <end position="114"/>
    </location>
</feature>
<keyword evidence="3" id="KW-0862">Zinc</keyword>
<organism evidence="8 9">
    <name type="scientific">Solanum stoloniferum</name>
    <dbReference type="NCBI Taxonomy" id="62892"/>
    <lineage>
        <taxon>Eukaryota</taxon>
        <taxon>Viridiplantae</taxon>
        <taxon>Streptophyta</taxon>
        <taxon>Embryophyta</taxon>
        <taxon>Tracheophyta</taxon>
        <taxon>Spermatophyta</taxon>
        <taxon>Magnoliopsida</taxon>
        <taxon>eudicotyledons</taxon>
        <taxon>Gunneridae</taxon>
        <taxon>Pentapetalae</taxon>
        <taxon>asterids</taxon>
        <taxon>lamiids</taxon>
        <taxon>Solanales</taxon>
        <taxon>Solanaceae</taxon>
        <taxon>Solanoideae</taxon>
        <taxon>Solaneae</taxon>
        <taxon>Solanum</taxon>
    </lineage>
</organism>
<evidence type="ECO:0000256" key="4">
    <source>
        <dbReference type="PROSITE-ProRule" id="PRU01343"/>
    </source>
</evidence>
<evidence type="ECO:0000256" key="6">
    <source>
        <dbReference type="SAM" id="Phobius"/>
    </source>
</evidence>
<dbReference type="InterPro" id="IPR010666">
    <property type="entry name" value="Znf_GRF"/>
</dbReference>
<feature type="compositionally biased region" description="Polar residues" evidence="5">
    <location>
        <begin position="147"/>
        <end position="159"/>
    </location>
</feature>
<sequence length="205" mass="22780">MANLEGGGINNLDDEEKLLNEPSGIHHHHHQQIISLRNVVKVFLLFIGITLSSLLLYRSSNNNPLQFFPDHSYKHAPSFASDSNYVNTNGSAAGNLLHGNNSRTANVSKTSRTPTNPGRMFWGCQKYSSGNGCGFFRWADANDSTCQEQYNTKNPSTSSGQGRQGRQGRHRRQGRQGRQGSNTSIDITVIVIVVIWFVAVIFKIY</sequence>
<proteinExistence type="predicted"/>
<dbReference type="Pfam" id="PF06839">
    <property type="entry name" value="Zn_ribbon_GRF"/>
    <property type="match status" value="1"/>
</dbReference>
<feature type="transmembrane region" description="Helical" evidence="6">
    <location>
        <begin position="39"/>
        <end position="57"/>
    </location>
</feature>
<dbReference type="AlphaFoldDB" id="A0ABD2TZK0"/>
<feature type="transmembrane region" description="Helical" evidence="6">
    <location>
        <begin position="185"/>
        <end position="204"/>
    </location>
</feature>
<evidence type="ECO:0000313" key="9">
    <source>
        <dbReference type="Proteomes" id="UP001627284"/>
    </source>
</evidence>
<protein>
    <recommendedName>
        <fullName evidence="7">GRF-type domain-containing protein</fullName>
    </recommendedName>
</protein>
<comment type="caution">
    <text evidence="8">The sequence shown here is derived from an EMBL/GenBank/DDBJ whole genome shotgun (WGS) entry which is preliminary data.</text>
</comment>
<reference evidence="8 9" key="1">
    <citation type="submission" date="2024-05" db="EMBL/GenBank/DDBJ databases">
        <title>De novo assembly of an allotetraploid wild potato.</title>
        <authorList>
            <person name="Hosaka A.J."/>
        </authorList>
    </citation>
    <scope>NUCLEOTIDE SEQUENCE [LARGE SCALE GENOMIC DNA]</scope>
    <source>
        <tissue evidence="8">Young leaves</tissue>
    </source>
</reference>
<keyword evidence="6" id="KW-0472">Membrane</keyword>
<dbReference type="GO" id="GO:0008270">
    <property type="term" value="F:zinc ion binding"/>
    <property type="evidence" value="ECO:0007669"/>
    <property type="project" value="UniProtKB-KW"/>
</dbReference>
<evidence type="ECO:0000256" key="1">
    <source>
        <dbReference type="ARBA" id="ARBA00022723"/>
    </source>
</evidence>
<dbReference type="EMBL" id="JBJKTR010000008">
    <property type="protein sequence ID" value="KAL3361546.1"/>
    <property type="molecule type" value="Genomic_DNA"/>
</dbReference>
<keyword evidence="2 4" id="KW-0863">Zinc-finger</keyword>